<dbReference type="GO" id="GO:0047372">
    <property type="term" value="F:monoacylglycerol lipase activity"/>
    <property type="evidence" value="ECO:0007669"/>
    <property type="project" value="TreeGrafter"/>
</dbReference>
<dbReference type="GO" id="GO:0004620">
    <property type="term" value="F:phospholipase activity"/>
    <property type="evidence" value="ECO:0007669"/>
    <property type="project" value="TreeGrafter"/>
</dbReference>
<dbReference type="PANTHER" id="PTHR32176">
    <property type="entry name" value="XYLOSE ISOMERASE"/>
    <property type="match status" value="1"/>
</dbReference>
<dbReference type="AlphaFoldDB" id="A0A4S8IL83"/>
<dbReference type="STRING" id="52838.A0A4S8IL83"/>
<dbReference type="PANTHER" id="PTHR32176:SF103">
    <property type="entry name" value="OS08G0376550 PROTEIN"/>
    <property type="match status" value="1"/>
</dbReference>
<protein>
    <submittedName>
        <fullName evidence="2">Uncharacterized protein</fullName>
    </submittedName>
</protein>
<sequence>MATTSSVFVYLILIMLGKTLPVFYAVYERTHNIISNLHRFDAETPLTAMSQVTKEIFMENTDFFPIKPVDYGRFLVISLGTGSNKQEGRFNAQESSKRGVLSGCTTRAPPPSSTSSRKRVRTWWTSTPLFSFKRCARRSSTFAYRYVCLLREGRRRLISISRSEPALRCMQDDTLTGDAASLDISRKENLEKLVKELLGKPATRVNLENGNYEPVEEEGTNEEALTRFAQRLSSERKLRNSKLLP</sequence>
<keyword evidence="1" id="KW-0472">Membrane</keyword>
<organism evidence="2 3">
    <name type="scientific">Musa balbisiana</name>
    <name type="common">Banana</name>
    <dbReference type="NCBI Taxonomy" id="52838"/>
    <lineage>
        <taxon>Eukaryota</taxon>
        <taxon>Viridiplantae</taxon>
        <taxon>Streptophyta</taxon>
        <taxon>Embryophyta</taxon>
        <taxon>Tracheophyta</taxon>
        <taxon>Spermatophyta</taxon>
        <taxon>Magnoliopsida</taxon>
        <taxon>Liliopsida</taxon>
        <taxon>Zingiberales</taxon>
        <taxon>Musaceae</taxon>
        <taxon>Musa</taxon>
    </lineage>
</organism>
<evidence type="ECO:0000256" key="1">
    <source>
        <dbReference type="SAM" id="Phobius"/>
    </source>
</evidence>
<dbReference type="Gene3D" id="3.40.1090.10">
    <property type="entry name" value="Cytosolic phospholipase A2 catalytic domain"/>
    <property type="match status" value="1"/>
</dbReference>
<comment type="caution">
    <text evidence="2">The sequence shown here is derived from an EMBL/GenBank/DDBJ whole genome shotgun (WGS) entry which is preliminary data.</text>
</comment>
<keyword evidence="3" id="KW-1185">Reference proteome</keyword>
<feature type="transmembrane region" description="Helical" evidence="1">
    <location>
        <begin position="7"/>
        <end position="27"/>
    </location>
</feature>
<evidence type="ECO:0000313" key="2">
    <source>
        <dbReference type="EMBL" id="THU49223.1"/>
    </source>
</evidence>
<dbReference type="Proteomes" id="UP000317650">
    <property type="component" value="Chromosome 6"/>
</dbReference>
<keyword evidence="1" id="KW-0812">Transmembrane</keyword>
<proteinExistence type="predicted"/>
<dbReference type="EMBL" id="PYDT01000009">
    <property type="protein sequence ID" value="THU49223.1"/>
    <property type="molecule type" value="Genomic_DNA"/>
</dbReference>
<keyword evidence="1" id="KW-1133">Transmembrane helix</keyword>
<evidence type="ECO:0000313" key="3">
    <source>
        <dbReference type="Proteomes" id="UP000317650"/>
    </source>
</evidence>
<reference evidence="2 3" key="1">
    <citation type="journal article" date="2019" name="Nat. Plants">
        <title>Genome sequencing of Musa balbisiana reveals subgenome evolution and function divergence in polyploid bananas.</title>
        <authorList>
            <person name="Yao X."/>
        </authorList>
    </citation>
    <scope>NUCLEOTIDE SEQUENCE [LARGE SCALE GENOMIC DNA]</scope>
    <source>
        <strain evidence="3">cv. DH-PKW</strain>
        <tissue evidence="2">Leaves</tissue>
    </source>
</reference>
<accession>A0A4S8IL83</accession>
<name>A0A4S8IL83_MUSBA</name>
<gene>
    <name evidence="2" type="ORF">C4D60_Mb06t07290</name>
</gene>